<evidence type="ECO:0000313" key="2">
    <source>
        <dbReference type="EMBL" id="KRX11352.1"/>
    </source>
</evidence>
<feature type="non-terminal residue" evidence="2">
    <location>
        <position position="1"/>
    </location>
</feature>
<sequence length="36" mass="3883">LKIPLKDIPGSDSSTQKPSSVPTVPIKKGKLYCVEK</sequence>
<dbReference type="Proteomes" id="UP000054630">
    <property type="component" value="Unassembled WGS sequence"/>
</dbReference>
<gene>
    <name evidence="2" type="ORF">T07_15119</name>
</gene>
<evidence type="ECO:0000313" key="3">
    <source>
        <dbReference type="Proteomes" id="UP000054630"/>
    </source>
</evidence>
<comment type="caution">
    <text evidence="2">The sequence shown here is derived from an EMBL/GenBank/DDBJ whole genome shotgun (WGS) entry which is preliminary data.</text>
</comment>
<name>A0A0V0RAX8_9BILA</name>
<organism evidence="2 3">
    <name type="scientific">Trichinella nelsoni</name>
    <dbReference type="NCBI Taxonomy" id="6336"/>
    <lineage>
        <taxon>Eukaryota</taxon>
        <taxon>Metazoa</taxon>
        <taxon>Ecdysozoa</taxon>
        <taxon>Nematoda</taxon>
        <taxon>Enoplea</taxon>
        <taxon>Dorylaimia</taxon>
        <taxon>Trichinellida</taxon>
        <taxon>Trichinellidae</taxon>
        <taxon>Trichinella</taxon>
    </lineage>
</organism>
<feature type="compositionally biased region" description="Polar residues" evidence="1">
    <location>
        <begin position="11"/>
        <end position="22"/>
    </location>
</feature>
<protein>
    <submittedName>
        <fullName evidence="2">Uncharacterized protein</fullName>
    </submittedName>
</protein>
<accession>A0A0V0RAX8</accession>
<dbReference type="EMBL" id="JYDL01002447">
    <property type="protein sequence ID" value="KRX11352.1"/>
    <property type="molecule type" value="Genomic_DNA"/>
</dbReference>
<evidence type="ECO:0000256" key="1">
    <source>
        <dbReference type="SAM" id="MobiDB-lite"/>
    </source>
</evidence>
<reference evidence="2 3" key="1">
    <citation type="submission" date="2015-01" db="EMBL/GenBank/DDBJ databases">
        <title>Evolution of Trichinella species and genotypes.</title>
        <authorList>
            <person name="Korhonen P.K."/>
            <person name="Edoardo P."/>
            <person name="Giuseppe L.R."/>
            <person name="Gasser R.B."/>
        </authorList>
    </citation>
    <scope>NUCLEOTIDE SEQUENCE [LARGE SCALE GENOMIC DNA]</scope>
    <source>
        <strain evidence="2">ISS37</strain>
    </source>
</reference>
<proteinExistence type="predicted"/>
<feature type="region of interest" description="Disordered" evidence="1">
    <location>
        <begin position="1"/>
        <end position="23"/>
    </location>
</feature>
<feature type="non-terminal residue" evidence="2">
    <location>
        <position position="36"/>
    </location>
</feature>
<dbReference type="AlphaFoldDB" id="A0A0V0RAX8"/>
<keyword evidence="3" id="KW-1185">Reference proteome</keyword>